<organism evidence="3 4">
    <name type="scientific">Desulfobacula toluolica (strain DSM 7467 / Tol2)</name>
    <dbReference type="NCBI Taxonomy" id="651182"/>
    <lineage>
        <taxon>Bacteria</taxon>
        <taxon>Pseudomonadati</taxon>
        <taxon>Thermodesulfobacteriota</taxon>
        <taxon>Desulfobacteria</taxon>
        <taxon>Desulfobacterales</taxon>
        <taxon>Desulfobacteraceae</taxon>
        <taxon>Desulfobacula</taxon>
    </lineage>
</organism>
<sequence>MAIRTLKTSRDFVRIWFYWKKQAIFIFCLIVISICFYSFTQTPRYEATTKLMVLPKSAGELVVSPGNDSRQYLSSPVSNQDINTEIELIRSDVVINLTAQFYSQTDVNTAELFLDKKKGWLNSLIPSEKPLTDDVKRTKSILSSLDVESSISSNILSVYLKSPFQEKVADLLNKHIEFYLMHRKKTLSLGDTEAFYEEQKEYYAMQLEDAIKKKKKFNSQWNIVNMETQTTANLQLISTFQTELKNLEIALGENEAKMKMLEDGLQIQGDNFIISKEMRGMPIISELARGLVPLLIKRTEISKTFTKQSREYQQIDDQIKMLRQEIKNEGLNAAKTDRIEIKTLKVRIELLKNKITNLKKQSKEFQLKTEEHKALELDVELARNNFLLYGEKKENSRLFAKRNDSNLSNVVVLEAASTPLRQKSPNKLLALEVSIFLGLFAALILPFLLETLDHKLKTTDDIENILSLPVVCSYSEVK</sequence>
<gene>
    <name evidence="3" type="ordered locus">TOL2_C36500</name>
</gene>
<dbReference type="GO" id="GO:0004713">
    <property type="term" value="F:protein tyrosine kinase activity"/>
    <property type="evidence" value="ECO:0007669"/>
    <property type="project" value="TreeGrafter"/>
</dbReference>
<dbReference type="KEGG" id="dto:TOL2_C36500"/>
<name>K0NJX7_DESTT</name>
<keyword evidence="2" id="KW-0812">Transmembrane</keyword>
<keyword evidence="1" id="KW-0175">Coiled coil</keyword>
<evidence type="ECO:0000313" key="4">
    <source>
        <dbReference type="Proteomes" id="UP000007347"/>
    </source>
</evidence>
<keyword evidence="4" id="KW-1185">Reference proteome</keyword>
<dbReference type="PANTHER" id="PTHR32309:SF13">
    <property type="entry name" value="FERRIC ENTEROBACTIN TRANSPORT PROTEIN FEPE"/>
    <property type="match status" value="1"/>
</dbReference>
<dbReference type="HOGENOM" id="CLU_570776_0_0_7"/>
<dbReference type="STRING" id="651182.TOL2_C36500"/>
<evidence type="ECO:0000256" key="2">
    <source>
        <dbReference type="SAM" id="Phobius"/>
    </source>
</evidence>
<feature type="transmembrane region" description="Helical" evidence="2">
    <location>
        <begin position="21"/>
        <end position="39"/>
    </location>
</feature>
<dbReference type="GO" id="GO:0005886">
    <property type="term" value="C:plasma membrane"/>
    <property type="evidence" value="ECO:0007669"/>
    <property type="project" value="TreeGrafter"/>
</dbReference>
<proteinExistence type="predicted"/>
<keyword evidence="2" id="KW-1133">Transmembrane helix</keyword>
<evidence type="ECO:0000313" key="3">
    <source>
        <dbReference type="EMBL" id="CCK81806.1"/>
    </source>
</evidence>
<dbReference type="OrthoDB" id="9812433at2"/>
<reference evidence="3 4" key="1">
    <citation type="journal article" date="2013" name="Environ. Microbiol.">
        <title>Complete genome, catabolic sub-proteomes and key-metabolites of Desulfobacula toluolica Tol2, a marine, aromatic compound-degrading, sulfate-reducing bacterium.</title>
        <authorList>
            <person name="Wohlbrand L."/>
            <person name="Jacob J.H."/>
            <person name="Kube M."/>
            <person name="Mussmann M."/>
            <person name="Jarling R."/>
            <person name="Beck A."/>
            <person name="Amann R."/>
            <person name="Wilkes H."/>
            <person name="Reinhardt R."/>
            <person name="Rabus R."/>
        </authorList>
    </citation>
    <scope>NUCLEOTIDE SEQUENCE [LARGE SCALE GENOMIC DNA]</scope>
    <source>
        <strain evidence="4">DSM 7467 / Tol2</strain>
    </source>
</reference>
<feature type="coiled-coil region" evidence="1">
    <location>
        <begin position="305"/>
        <end position="368"/>
    </location>
</feature>
<protein>
    <submittedName>
        <fullName evidence="3">Lipopolysaccharide biosynthesis protein</fullName>
    </submittedName>
</protein>
<dbReference type="Proteomes" id="UP000007347">
    <property type="component" value="Chromosome"/>
</dbReference>
<accession>K0NJX7</accession>
<dbReference type="AlphaFoldDB" id="K0NJX7"/>
<dbReference type="InterPro" id="IPR050445">
    <property type="entry name" value="Bact_polysacc_biosynth/exp"/>
</dbReference>
<dbReference type="PANTHER" id="PTHR32309">
    <property type="entry name" value="TYROSINE-PROTEIN KINASE"/>
    <property type="match status" value="1"/>
</dbReference>
<keyword evidence="2" id="KW-0472">Membrane</keyword>
<dbReference type="EMBL" id="FO203503">
    <property type="protein sequence ID" value="CCK81806.1"/>
    <property type="molecule type" value="Genomic_DNA"/>
</dbReference>
<dbReference type="RefSeq" id="WP_014958994.1">
    <property type="nucleotide sequence ID" value="NC_018645.1"/>
</dbReference>
<feature type="transmembrane region" description="Helical" evidence="2">
    <location>
        <begin position="428"/>
        <end position="449"/>
    </location>
</feature>
<evidence type="ECO:0000256" key="1">
    <source>
        <dbReference type="SAM" id="Coils"/>
    </source>
</evidence>